<comment type="pathway">
    <text evidence="1 10">Amino-acid biosynthesis; L-lysine biosynthesis via DAP pathway; (S)-tetrahydrodipicolinate from L-aspartate: step 1/4.</text>
</comment>
<dbReference type="InterPro" id="IPR018042">
    <property type="entry name" value="Aspartate_kinase_CS"/>
</dbReference>
<dbReference type="Pfam" id="PF22468">
    <property type="entry name" value="ACT_9"/>
    <property type="match status" value="1"/>
</dbReference>
<dbReference type="GeneID" id="82257502"/>
<dbReference type="NCBIfam" id="TIGR00657">
    <property type="entry name" value="asp_kinases"/>
    <property type="match status" value="1"/>
</dbReference>
<evidence type="ECO:0000259" key="11">
    <source>
        <dbReference type="Pfam" id="PF00696"/>
    </source>
</evidence>
<evidence type="ECO:0000256" key="5">
    <source>
        <dbReference type="ARBA" id="ARBA00022777"/>
    </source>
</evidence>
<evidence type="ECO:0000256" key="10">
    <source>
        <dbReference type="RuleBase" id="RU004249"/>
    </source>
</evidence>
<keyword evidence="10" id="KW-0028">Amino-acid biosynthesis</keyword>
<dbReference type="GO" id="GO:0005524">
    <property type="term" value="F:ATP binding"/>
    <property type="evidence" value="ECO:0007669"/>
    <property type="project" value="UniProtKB-KW"/>
</dbReference>
<evidence type="ECO:0000313" key="13">
    <source>
        <dbReference type="EMBL" id="SEJ05550.1"/>
    </source>
</evidence>
<dbReference type="CDD" id="cd04243">
    <property type="entry name" value="AAK_AK-HSDH-like"/>
    <property type="match status" value="1"/>
</dbReference>
<reference evidence="13 14" key="1">
    <citation type="submission" date="2016-10" db="EMBL/GenBank/DDBJ databases">
        <authorList>
            <person name="de Groot N.N."/>
        </authorList>
    </citation>
    <scope>NUCLEOTIDE SEQUENCE [LARGE SCALE GENOMIC DNA]</scope>
    <source>
        <strain evidence="13 14">DSM 23048</strain>
    </source>
</reference>
<dbReference type="AlphaFoldDB" id="A0A1H6VY63"/>
<dbReference type="InterPro" id="IPR001048">
    <property type="entry name" value="Asp/Glu/Uridylate_kinase"/>
</dbReference>
<dbReference type="SUPFAM" id="SSF55021">
    <property type="entry name" value="ACT-like"/>
    <property type="match status" value="2"/>
</dbReference>
<gene>
    <name evidence="13" type="ORF">SAMN04488018_11093</name>
</gene>
<dbReference type="PANTHER" id="PTHR21499">
    <property type="entry name" value="ASPARTATE KINASE"/>
    <property type="match status" value="1"/>
</dbReference>
<dbReference type="PROSITE" id="PS00324">
    <property type="entry name" value="ASPARTOKINASE"/>
    <property type="match status" value="1"/>
</dbReference>
<dbReference type="InterPro" id="IPR036393">
    <property type="entry name" value="AceGlu_kinase-like_sf"/>
</dbReference>
<keyword evidence="6 8" id="KW-0067">ATP-binding</keyword>
<dbReference type="PIRSF" id="PIRSF000726">
    <property type="entry name" value="Asp_kin"/>
    <property type="match status" value="1"/>
</dbReference>
<evidence type="ECO:0000256" key="4">
    <source>
        <dbReference type="ARBA" id="ARBA00022741"/>
    </source>
</evidence>
<dbReference type="GO" id="GO:0009088">
    <property type="term" value="P:threonine biosynthetic process"/>
    <property type="evidence" value="ECO:0007669"/>
    <property type="project" value="UniProtKB-UniPathway"/>
</dbReference>
<dbReference type="GO" id="GO:0009089">
    <property type="term" value="P:lysine biosynthetic process via diaminopimelate"/>
    <property type="evidence" value="ECO:0007669"/>
    <property type="project" value="UniProtKB-UniPathway"/>
</dbReference>
<comment type="similarity">
    <text evidence="2 9">Belongs to the aspartokinase family.</text>
</comment>
<evidence type="ECO:0000256" key="2">
    <source>
        <dbReference type="ARBA" id="ARBA00010122"/>
    </source>
</evidence>
<dbReference type="UniPathway" id="UPA00034">
    <property type="reaction ID" value="UER00015"/>
</dbReference>
<dbReference type="GO" id="GO:0009090">
    <property type="term" value="P:homoserine biosynthetic process"/>
    <property type="evidence" value="ECO:0007669"/>
    <property type="project" value="TreeGrafter"/>
</dbReference>
<feature type="binding site" evidence="8">
    <location>
        <position position="231"/>
    </location>
    <ligand>
        <name>ATP</name>
        <dbReference type="ChEBI" id="CHEBI:30616"/>
    </ligand>
</feature>
<comment type="catalytic activity">
    <reaction evidence="7 9">
        <text>L-aspartate + ATP = 4-phospho-L-aspartate + ADP</text>
        <dbReference type="Rhea" id="RHEA:23776"/>
        <dbReference type="ChEBI" id="CHEBI:29991"/>
        <dbReference type="ChEBI" id="CHEBI:30616"/>
        <dbReference type="ChEBI" id="CHEBI:57535"/>
        <dbReference type="ChEBI" id="CHEBI:456216"/>
        <dbReference type="EC" id="2.7.2.4"/>
    </reaction>
</comment>
<keyword evidence="4 8" id="KW-0547">Nucleotide-binding</keyword>
<dbReference type="UniPathway" id="UPA00051">
    <property type="reaction ID" value="UER00462"/>
</dbReference>
<dbReference type="GO" id="GO:0004072">
    <property type="term" value="F:aspartate kinase activity"/>
    <property type="evidence" value="ECO:0007669"/>
    <property type="project" value="UniProtKB-EC"/>
</dbReference>
<name>A0A1H6VY63_9FLAO</name>
<evidence type="ECO:0000256" key="9">
    <source>
        <dbReference type="RuleBase" id="RU003448"/>
    </source>
</evidence>
<dbReference type="CDD" id="cd04912">
    <property type="entry name" value="ACT_AKiii-LysC-EC-like_1"/>
    <property type="match status" value="1"/>
</dbReference>
<organism evidence="13 14">
    <name type="scientific">Myroides marinus</name>
    <dbReference type="NCBI Taxonomy" id="703342"/>
    <lineage>
        <taxon>Bacteria</taxon>
        <taxon>Pseudomonadati</taxon>
        <taxon>Bacteroidota</taxon>
        <taxon>Flavobacteriia</taxon>
        <taxon>Flavobacteriales</taxon>
        <taxon>Flavobacteriaceae</taxon>
        <taxon>Myroides</taxon>
    </lineage>
</organism>
<comment type="pathway">
    <text evidence="10">Amino-acid biosynthesis; L-methionine biosynthesis via de novo pathway; L-homoserine from L-aspartate: step 1/3.</text>
</comment>
<dbReference type="Proteomes" id="UP000183077">
    <property type="component" value="Unassembled WGS sequence"/>
</dbReference>
<evidence type="ECO:0000256" key="6">
    <source>
        <dbReference type="ARBA" id="ARBA00022840"/>
    </source>
</evidence>
<dbReference type="GO" id="GO:0005829">
    <property type="term" value="C:cytosol"/>
    <property type="evidence" value="ECO:0007669"/>
    <property type="project" value="TreeGrafter"/>
</dbReference>
<dbReference type="InterPro" id="IPR001341">
    <property type="entry name" value="Asp_kinase"/>
</dbReference>
<dbReference type="Pfam" id="PF00696">
    <property type="entry name" value="AA_kinase"/>
    <property type="match status" value="1"/>
</dbReference>
<dbReference type="Gene3D" id="3.30.70.260">
    <property type="match status" value="2"/>
</dbReference>
<comment type="pathway">
    <text evidence="10">Amino-acid biosynthesis; L-threonine biosynthesis; L-threonine from L-aspartate: step 1/5.</text>
</comment>
<dbReference type="RefSeq" id="WP_074746456.1">
    <property type="nucleotide sequence ID" value="NZ_FNYS01000010.1"/>
</dbReference>
<feature type="domain" description="Aspartate/glutamate/uridylate kinase" evidence="11">
    <location>
        <begin position="2"/>
        <end position="276"/>
    </location>
</feature>
<keyword evidence="5 9" id="KW-0418">Kinase</keyword>
<evidence type="ECO:0000256" key="1">
    <source>
        <dbReference type="ARBA" id="ARBA00004766"/>
    </source>
</evidence>
<proteinExistence type="inferred from homology"/>
<dbReference type="SUPFAM" id="SSF53633">
    <property type="entry name" value="Carbamate kinase-like"/>
    <property type="match status" value="1"/>
</dbReference>
<feature type="binding site" evidence="8">
    <location>
        <begin position="220"/>
        <end position="221"/>
    </location>
    <ligand>
        <name>ATP</name>
        <dbReference type="ChEBI" id="CHEBI:30616"/>
    </ligand>
</feature>
<dbReference type="EC" id="2.7.2.4" evidence="9"/>
<feature type="binding site" evidence="8">
    <location>
        <begin position="5"/>
        <end position="8"/>
    </location>
    <ligand>
        <name>ATP</name>
        <dbReference type="ChEBI" id="CHEBI:30616"/>
    </ligand>
</feature>
<dbReference type="InterPro" id="IPR054352">
    <property type="entry name" value="ACT_Aspartokinase"/>
</dbReference>
<evidence type="ECO:0000256" key="3">
    <source>
        <dbReference type="ARBA" id="ARBA00022679"/>
    </source>
</evidence>
<evidence type="ECO:0000259" key="12">
    <source>
        <dbReference type="Pfam" id="PF22468"/>
    </source>
</evidence>
<feature type="binding site" evidence="8">
    <location>
        <position position="121"/>
    </location>
    <ligand>
        <name>substrate</name>
    </ligand>
</feature>
<feature type="domain" description="Aspartokinase ACT" evidence="12">
    <location>
        <begin position="380"/>
        <end position="437"/>
    </location>
</feature>
<dbReference type="PANTHER" id="PTHR21499:SF59">
    <property type="entry name" value="ASPARTOKINASE"/>
    <property type="match status" value="1"/>
</dbReference>
<dbReference type="InterPro" id="IPR005260">
    <property type="entry name" value="Asp_kin_monofn"/>
</dbReference>
<accession>A0A1H6VY63</accession>
<dbReference type="Gene3D" id="3.40.1160.10">
    <property type="entry name" value="Acetylglutamate kinase-like"/>
    <property type="match status" value="1"/>
</dbReference>
<dbReference type="EMBL" id="FNYS01000010">
    <property type="protein sequence ID" value="SEJ05550.1"/>
    <property type="molecule type" value="Genomic_DNA"/>
</dbReference>
<evidence type="ECO:0000256" key="8">
    <source>
        <dbReference type="PIRSR" id="PIRSR000726-1"/>
    </source>
</evidence>
<protein>
    <recommendedName>
        <fullName evidence="9">Aspartokinase</fullName>
        <ecNumber evidence="9">2.7.2.4</ecNumber>
    </recommendedName>
</protein>
<dbReference type="InterPro" id="IPR045865">
    <property type="entry name" value="ACT-like_dom_sf"/>
</dbReference>
<evidence type="ECO:0000313" key="14">
    <source>
        <dbReference type="Proteomes" id="UP000183077"/>
    </source>
</evidence>
<dbReference type="UniPathway" id="UPA00050">
    <property type="reaction ID" value="UER00461"/>
</dbReference>
<keyword evidence="3 9" id="KW-0808">Transferase</keyword>
<sequence length="439" mass="49173">MKVLKFGGTSVGSPERMQQLLPIIHSQQSDRHLVVLSAVSGTTNALVGISEAYTNGKKEDAKKQIDNLYATYKTFIKQLFTTEDGLRMATEVIDHHFNLLESFSNDLFTSIEERIVLAQGELLSTTLFHFYLKEIGVSSVLLPALDFMRIDEEQEPNLEYIRTQASALLAQHPAETLFITQGYICRNAFGEIDNLRRGGSDYTASLVGAVLQVEEIQIWTDIDGFHNNDPRYVPNTKPIANLSFDEAAELAYFGAKILHPQSVFPAKRFNVPVRLLDTMELSAPGTLISDNCQNDDQIVAIAAKDGITAIRIHSSRMLLAYGFLRRVFEVFERYKTPIDMITTSEVAVSLTIDNTQYLKEIIEELNYFGNVEVDNDQAIVCIVGDFRNNKLGHATIVSEAVKHLPIRMISYGGSEHNISLLVPANQKLEALRSLHSRLF</sequence>
<feature type="binding site" evidence="8">
    <location>
        <position position="43"/>
    </location>
    <ligand>
        <name>substrate</name>
    </ligand>
</feature>
<evidence type="ECO:0000256" key="7">
    <source>
        <dbReference type="ARBA" id="ARBA00047872"/>
    </source>
</evidence>